<evidence type="ECO:0000256" key="6">
    <source>
        <dbReference type="SAM" id="MobiDB-lite"/>
    </source>
</evidence>
<gene>
    <name evidence="7" type="ORF">CYCCA115_LOCUS9384</name>
</gene>
<protein>
    <submittedName>
        <fullName evidence="7">Uncharacterized protein</fullName>
    </submittedName>
</protein>
<dbReference type="PANTHER" id="PTHR31633">
    <property type="entry name" value="H/ACA RIBONUCLEOPROTEIN COMPLEX NON-CORE SUBUNIT NAF1"/>
    <property type="match status" value="1"/>
</dbReference>
<feature type="region of interest" description="Disordered" evidence="6">
    <location>
        <begin position="404"/>
        <end position="541"/>
    </location>
</feature>
<dbReference type="GO" id="GO:0003723">
    <property type="term" value="F:RNA binding"/>
    <property type="evidence" value="ECO:0007669"/>
    <property type="project" value="UniProtKB-KW"/>
</dbReference>
<evidence type="ECO:0000256" key="3">
    <source>
        <dbReference type="ARBA" id="ARBA00022552"/>
    </source>
</evidence>
<feature type="region of interest" description="Disordered" evidence="6">
    <location>
        <begin position="273"/>
        <end position="352"/>
    </location>
</feature>
<name>A0AAD2CVD9_9STRA</name>
<keyword evidence="8" id="KW-1185">Reference proteome</keyword>
<organism evidence="7 8">
    <name type="scientific">Cylindrotheca closterium</name>
    <dbReference type="NCBI Taxonomy" id="2856"/>
    <lineage>
        <taxon>Eukaryota</taxon>
        <taxon>Sar</taxon>
        <taxon>Stramenopiles</taxon>
        <taxon>Ochrophyta</taxon>
        <taxon>Bacillariophyta</taxon>
        <taxon>Bacillariophyceae</taxon>
        <taxon>Bacillariophycidae</taxon>
        <taxon>Bacillariales</taxon>
        <taxon>Bacillariaceae</taxon>
        <taxon>Cylindrotheca</taxon>
    </lineage>
</organism>
<feature type="compositionally biased region" description="Basic residues" evidence="6">
    <location>
        <begin position="1"/>
        <end position="13"/>
    </location>
</feature>
<feature type="compositionally biased region" description="Polar residues" evidence="6">
    <location>
        <begin position="428"/>
        <end position="437"/>
    </location>
</feature>
<evidence type="ECO:0000313" key="8">
    <source>
        <dbReference type="Proteomes" id="UP001295423"/>
    </source>
</evidence>
<feature type="region of interest" description="Disordered" evidence="6">
    <location>
        <begin position="1"/>
        <end position="124"/>
    </location>
</feature>
<evidence type="ECO:0000256" key="5">
    <source>
        <dbReference type="ARBA" id="ARBA00023242"/>
    </source>
</evidence>
<comment type="caution">
    <text evidence="7">The sequence shown here is derived from an EMBL/GenBank/DDBJ whole genome shotgun (WGS) entry which is preliminary data.</text>
</comment>
<evidence type="ECO:0000313" key="7">
    <source>
        <dbReference type="EMBL" id="CAJ1945240.1"/>
    </source>
</evidence>
<keyword evidence="3" id="KW-0698">rRNA processing</keyword>
<comment type="subcellular location">
    <subcellularLocation>
        <location evidence="1">Nucleus</location>
    </subcellularLocation>
</comment>
<evidence type="ECO:0000256" key="2">
    <source>
        <dbReference type="ARBA" id="ARBA00022517"/>
    </source>
</evidence>
<dbReference type="InterPro" id="IPR040309">
    <property type="entry name" value="Naf1"/>
</dbReference>
<feature type="compositionally biased region" description="Pro residues" evidence="6">
    <location>
        <begin position="509"/>
        <end position="519"/>
    </location>
</feature>
<dbReference type="Proteomes" id="UP001295423">
    <property type="component" value="Unassembled WGS sequence"/>
</dbReference>
<dbReference type="GO" id="GO:0005634">
    <property type="term" value="C:nucleus"/>
    <property type="evidence" value="ECO:0007669"/>
    <property type="project" value="UniProtKB-SubCell"/>
</dbReference>
<dbReference type="AlphaFoldDB" id="A0AAD2CVD9"/>
<accession>A0AAD2CVD9</accession>
<reference evidence="7" key="1">
    <citation type="submission" date="2023-08" db="EMBL/GenBank/DDBJ databases">
        <authorList>
            <person name="Audoor S."/>
            <person name="Bilcke G."/>
        </authorList>
    </citation>
    <scope>NUCLEOTIDE SEQUENCE</scope>
</reference>
<keyword evidence="4" id="KW-0694">RNA-binding</keyword>
<dbReference type="GO" id="GO:0000493">
    <property type="term" value="P:box H/ACA snoRNP assembly"/>
    <property type="evidence" value="ECO:0007669"/>
    <property type="project" value="InterPro"/>
</dbReference>
<evidence type="ECO:0000256" key="1">
    <source>
        <dbReference type="ARBA" id="ARBA00004123"/>
    </source>
</evidence>
<dbReference type="InterPro" id="IPR038664">
    <property type="entry name" value="Gar1/Naf1_Cbf5-bd_sf"/>
</dbReference>
<dbReference type="EMBL" id="CAKOGP040001335">
    <property type="protein sequence ID" value="CAJ1945240.1"/>
    <property type="molecule type" value="Genomic_DNA"/>
</dbReference>
<feature type="compositionally biased region" description="Acidic residues" evidence="6">
    <location>
        <begin position="99"/>
        <end position="123"/>
    </location>
</feature>
<feature type="compositionally biased region" description="Basic and acidic residues" evidence="6">
    <location>
        <begin position="404"/>
        <end position="420"/>
    </location>
</feature>
<evidence type="ECO:0000256" key="4">
    <source>
        <dbReference type="ARBA" id="ARBA00022884"/>
    </source>
</evidence>
<keyword evidence="2" id="KW-0690">Ribosome biogenesis</keyword>
<dbReference type="PANTHER" id="PTHR31633:SF1">
    <property type="entry name" value="H_ACA RIBONUCLEOPROTEIN COMPLEX NON-CORE SUBUNIT NAF1"/>
    <property type="match status" value="1"/>
</dbReference>
<feature type="compositionally biased region" description="Pro residues" evidence="6">
    <location>
        <begin position="460"/>
        <end position="476"/>
    </location>
</feature>
<dbReference type="GO" id="GO:0005732">
    <property type="term" value="C:sno(s)RNA-containing ribonucleoprotein complex"/>
    <property type="evidence" value="ECO:0007669"/>
    <property type="project" value="InterPro"/>
</dbReference>
<dbReference type="GO" id="GO:0006364">
    <property type="term" value="P:rRNA processing"/>
    <property type="evidence" value="ECO:0007669"/>
    <property type="project" value="UniProtKB-KW"/>
</dbReference>
<feature type="compositionally biased region" description="Low complexity" evidence="6">
    <location>
        <begin position="284"/>
        <end position="294"/>
    </location>
</feature>
<keyword evidence="5" id="KW-0539">Nucleus</keyword>
<sequence>MSHNNRSRRGKRRQPVEQHEEETVDDLAYAASFAMMGPPTTTLPTTTKDDHGDSGMGEASEPDGEGDNNDGDEEIDIESDSGDDSENSNDDNPEKPISDEIDENPENEKDDDDDDDDDDEDHEDFVKAIAAMEEDVIEEEGVISKASLKTQHEVDAYNTPFEELEQHLDFRLSVDLLQATTKPRKLQPSDLKCAGTIKHHMAEDRTIVIESNPPVRGASLNPLDEGTLLLMKGEEGLSSSSNNNNNNKNQSLVPLGRIFETFGPVTRPLYTIRLPEPIDPPKEPAAATAEKTIPQVTPTNPDGCTETDNTDTIQKSDEAGPNNNNNEDDIDKKETDTTALPPPAPAVDHWGPNGKYSQLIQAKMSSSVPVYFVEDEAKLIDTDMILRKSGKGCDASNVYDEEVNNKEEMYYSDDEKERQAKSRRKASRNQQSQQQPDGSRHVGARGFHQPTTPAGFHALPMPPAPMPQGFHQPPPAAAYYGHGYPPPPPPPAAATYQQYPNYGGYPGGSNPPPPPPPPGGQGRSYYQAPNNNSGPPPAYQY</sequence>
<feature type="compositionally biased region" description="Low complexity" evidence="6">
    <location>
        <begin position="493"/>
        <end position="503"/>
    </location>
</feature>
<dbReference type="Gene3D" id="2.40.10.230">
    <property type="entry name" value="Probable tRNA pseudouridine synthase domain"/>
    <property type="match status" value="1"/>
</dbReference>
<proteinExistence type="predicted"/>
<feature type="compositionally biased region" description="Polar residues" evidence="6">
    <location>
        <begin position="295"/>
        <end position="313"/>
    </location>
</feature>
<feature type="compositionally biased region" description="Acidic residues" evidence="6">
    <location>
        <begin position="60"/>
        <end position="91"/>
    </location>
</feature>